<dbReference type="InterPro" id="IPR009897">
    <property type="entry name" value="Orthoreo_P17"/>
</dbReference>
<protein>
    <submittedName>
        <fullName evidence="1">p17 protein</fullName>
    </submittedName>
</protein>
<dbReference type="EMBL" id="KF741752">
    <property type="protein sequence ID" value="AIS22851.1"/>
    <property type="molecule type" value="Genomic_RNA"/>
</dbReference>
<proteinExistence type="predicted"/>
<accession>A0A0A0QRA6</accession>
<name>A0A0A0QRA6_9REOV</name>
<dbReference type="Proteomes" id="UP000128364">
    <property type="component" value="Genome"/>
</dbReference>
<evidence type="ECO:0000313" key="2">
    <source>
        <dbReference type="Proteomes" id="UP000128364"/>
    </source>
</evidence>
<evidence type="ECO:0000313" key="1">
    <source>
        <dbReference type="EMBL" id="AIS22851.1"/>
    </source>
</evidence>
<organism evidence="1 2">
    <name type="scientific">Avian orthoreovirus</name>
    <dbReference type="NCBI Taxonomy" id="38170"/>
    <lineage>
        <taxon>Viruses</taxon>
        <taxon>Riboviria</taxon>
        <taxon>Orthornavirae</taxon>
        <taxon>Duplornaviricota</taxon>
        <taxon>Resentoviricetes</taxon>
        <taxon>Reovirales</taxon>
        <taxon>Spinareoviridae</taxon>
        <taxon>Orthoreovirus</taxon>
        <taxon>Orthoreovirus avis</taxon>
    </lineage>
</organism>
<sequence length="146" mass="16910">MQWLRHTTFEVQRFNFCPLSLRELAIPSFTAITGADPSQYFNIELPHTHPLYSKLPTLLSQPCRVHVRLIRRFALYSTLSSICEYDCALLFSPHAIVPLPASDRRSCLIVHWDGGSQSIAAKRGRQLDTVIDFEREYKSWRFDVDL</sequence>
<reference evidence="1 2" key="1">
    <citation type="submission" date="2013-10" db="EMBL/GenBank/DDBJ databases">
        <authorList>
            <person name="Teng L."/>
            <person name="Xie Z."/>
            <person name="Xie L."/>
            <person name="Liu J."/>
            <person name="Pang Y."/>
            <person name="Deng X."/>
            <person name="Xie Z."/>
            <person name="Fan Q."/>
            <person name="Luo S."/>
        </authorList>
    </citation>
    <scope>NUCLEOTIDE SEQUENCE [LARGE SCALE GENOMIC DNA]</scope>
    <source>
        <strain evidence="1">GX110116</strain>
    </source>
</reference>
<dbReference type="Pfam" id="PF07272">
    <property type="entry name" value="Orthoreo_P17"/>
    <property type="match status" value="1"/>
</dbReference>